<evidence type="ECO:0000256" key="1">
    <source>
        <dbReference type="ARBA" id="ARBA00004651"/>
    </source>
</evidence>
<comment type="caution">
    <text evidence="7">The sequence shown here is derived from an EMBL/GenBank/DDBJ whole genome shotgun (WGS) entry which is preliminary data.</text>
</comment>
<dbReference type="SUPFAM" id="SSF103473">
    <property type="entry name" value="MFS general substrate transporter"/>
    <property type="match status" value="1"/>
</dbReference>
<dbReference type="InterPro" id="IPR020846">
    <property type="entry name" value="MFS_dom"/>
</dbReference>
<feature type="transmembrane region" description="Helical" evidence="5">
    <location>
        <begin position="18"/>
        <end position="42"/>
    </location>
</feature>
<accession>A0ABW3MG44</accession>
<evidence type="ECO:0000313" key="7">
    <source>
        <dbReference type="EMBL" id="MFD1048997.1"/>
    </source>
</evidence>
<evidence type="ECO:0000259" key="6">
    <source>
        <dbReference type="PROSITE" id="PS50850"/>
    </source>
</evidence>
<feature type="non-terminal residue" evidence="7">
    <location>
        <position position="86"/>
    </location>
</feature>
<sequence>MTVITAPQRRQLTHGAGFWVIAAAFTTVMAFATVTTPMFVLYQQRDGFPTVMITVIFAAYAVGVMASLYLAGHVSDWLGRRPVVLA</sequence>
<evidence type="ECO:0000256" key="2">
    <source>
        <dbReference type="ARBA" id="ARBA00022692"/>
    </source>
</evidence>
<keyword evidence="8" id="KW-1185">Reference proteome</keyword>
<evidence type="ECO:0000256" key="4">
    <source>
        <dbReference type="ARBA" id="ARBA00023136"/>
    </source>
</evidence>
<keyword evidence="2 5" id="KW-0812">Transmembrane</keyword>
<evidence type="ECO:0000256" key="5">
    <source>
        <dbReference type="SAM" id="Phobius"/>
    </source>
</evidence>
<comment type="subcellular location">
    <subcellularLocation>
        <location evidence="1">Cell membrane</location>
        <topology evidence="1">Multi-pass membrane protein</topology>
    </subcellularLocation>
</comment>
<proteinExistence type="predicted"/>
<reference evidence="8" key="1">
    <citation type="journal article" date="2019" name="Int. J. Syst. Evol. Microbiol.">
        <title>The Global Catalogue of Microorganisms (GCM) 10K type strain sequencing project: providing services to taxonomists for standard genome sequencing and annotation.</title>
        <authorList>
            <consortium name="The Broad Institute Genomics Platform"/>
            <consortium name="The Broad Institute Genome Sequencing Center for Infectious Disease"/>
            <person name="Wu L."/>
            <person name="Ma J."/>
        </authorList>
    </citation>
    <scope>NUCLEOTIDE SEQUENCE [LARGE SCALE GENOMIC DNA]</scope>
    <source>
        <strain evidence="8">JCM 31486</strain>
    </source>
</reference>
<dbReference type="PROSITE" id="PS50850">
    <property type="entry name" value="MFS"/>
    <property type="match status" value="1"/>
</dbReference>
<dbReference type="Gene3D" id="1.20.1250.20">
    <property type="entry name" value="MFS general substrate transporter like domains"/>
    <property type="match status" value="1"/>
</dbReference>
<dbReference type="EMBL" id="JBHTIS010001914">
    <property type="protein sequence ID" value="MFD1048997.1"/>
    <property type="molecule type" value="Genomic_DNA"/>
</dbReference>
<keyword evidence="4 5" id="KW-0472">Membrane</keyword>
<feature type="transmembrane region" description="Helical" evidence="5">
    <location>
        <begin position="48"/>
        <end position="71"/>
    </location>
</feature>
<name>A0ABW3MG44_9PSEU</name>
<gene>
    <name evidence="7" type="ORF">ACFQ1S_27405</name>
</gene>
<feature type="domain" description="Major facilitator superfamily (MFS) profile" evidence="6">
    <location>
        <begin position="1"/>
        <end position="86"/>
    </location>
</feature>
<organism evidence="7 8">
    <name type="scientific">Kibdelosporangium lantanae</name>
    <dbReference type="NCBI Taxonomy" id="1497396"/>
    <lineage>
        <taxon>Bacteria</taxon>
        <taxon>Bacillati</taxon>
        <taxon>Actinomycetota</taxon>
        <taxon>Actinomycetes</taxon>
        <taxon>Pseudonocardiales</taxon>
        <taxon>Pseudonocardiaceae</taxon>
        <taxon>Kibdelosporangium</taxon>
    </lineage>
</organism>
<evidence type="ECO:0000313" key="8">
    <source>
        <dbReference type="Proteomes" id="UP001597045"/>
    </source>
</evidence>
<protein>
    <submittedName>
        <fullName evidence="7">MFS transporter</fullName>
    </submittedName>
</protein>
<dbReference type="InterPro" id="IPR036259">
    <property type="entry name" value="MFS_trans_sf"/>
</dbReference>
<evidence type="ECO:0000256" key="3">
    <source>
        <dbReference type="ARBA" id="ARBA00022989"/>
    </source>
</evidence>
<keyword evidence="3 5" id="KW-1133">Transmembrane helix</keyword>
<dbReference type="Proteomes" id="UP001597045">
    <property type="component" value="Unassembled WGS sequence"/>
</dbReference>